<evidence type="ECO:0000256" key="1">
    <source>
        <dbReference type="SAM" id="MobiDB-lite"/>
    </source>
</evidence>
<name>A0A3N4UHS1_9BURK</name>
<evidence type="ECO:0000313" key="3">
    <source>
        <dbReference type="Proteomes" id="UP000272193"/>
    </source>
</evidence>
<evidence type="ECO:0000313" key="2">
    <source>
        <dbReference type="EMBL" id="RPE66759.1"/>
    </source>
</evidence>
<organism evidence="2 3">
    <name type="scientific">Tibeticola sediminis</name>
    <dbReference type="NCBI Taxonomy" id="1917811"/>
    <lineage>
        <taxon>Bacteria</taxon>
        <taxon>Pseudomonadati</taxon>
        <taxon>Pseudomonadota</taxon>
        <taxon>Betaproteobacteria</taxon>
        <taxon>Burkholderiales</taxon>
        <taxon>Comamonadaceae</taxon>
        <taxon>Tibeticola</taxon>
    </lineage>
</organism>
<keyword evidence="3" id="KW-1185">Reference proteome</keyword>
<dbReference type="EMBL" id="RKQL01000004">
    <property type="protein sequence ID" value="RPE66759.1"/>
    <property type="molecule type" value="Genomic_DNA"/>
</dbReference>
<dbReference type="Proteomes" id="UP000272193">
    <property type="component" value="Unassembled WGS sequence"/>
</dbReference>
<sequence length="110" mass="12415">MRAIKEARKFIERNPTEPAAKTLAKLVLALEKEADFPLTDLYSALDHDQFRLALRILEEWRLDRYYLGKARLFEVSMLAHGMAQAGDAEPSGPRSADAASTATEKKPEKR</sequence>
<reference evidence="2 3" key="1">
    <citation type="submission" date="2018-11" db="EMBL/GenBank/DDBJ databases">
        <title>Genomic Encyclopedia of Type Strains, Phase IV (KMG-IV): sequencing the most valuable type-strain genomes for metagenomic binning, comparative biology and taxonomic classification.</title>
        <authorList>
            <person name="Goeker M."/>
        </authorList>
    </citation>
    <scope>NUCLEOTIDE SEQUENCE [LARGE SCALE GENOMIC DNA]</scope>
    <source>
        <strain evidence="2 3">DSM 101684</strain>
    </source>
</reference>
<proteinExistence type="predicted"/>
<protein>
    <submittedName>
        <fullName evidence="2">Uncharacterized protein</fullName>
    </submittedName>
</protein>
<dbReference type="AlphaFoldDB" id="A0A3N4UHS1"/>
<gene>
    <name evidence="2" type="ORF">EDC62_1833</name>
</gene>
<dbReference type="RefSeq" id="WP_245968823.1">
    <property type="nucleotide sequence ID" value="NZ_RKQL01000004.1"/>
</dbReference>
<feature type="region of interest" description="Disordered" evidence="1">
    <location>
        <begin position="83"/>
        <end position="110"/>
    </location>
</feature>
<comment type="caution">
    <text evidence="2">The sequence shown here is derived from an EMBL/GenBank/DDBJ whole genome shotgun (WGS) entry which is preliminary data.</text>
</comment>
<accession>A0A3N4UHS1</accession>